<dbReference type="PRINTS" id="PR00080">
    <property type="entry name" value="SDRFAMILY"/>
</dbReference>
<keyword evidence="3" id="KW-0560">Oxidoreductase</keyword>
<dbReference type="InterPro" id="IPR036291">
    <property type="entry name" value="NAD(P)-bd_dom_sf"/>
</dbReference>
<evidence type="ECO:0000256" key="2">
    <source>
        <dbReference type="ARBA" id="ARBA00012277"/>
    </source>
</evidence>
<evidence type="ECO:0000313" key="7">
    <source>
        <dbReference type="Proteomes" id="UP000006038"/>
    </source>
</evidence>
<dbReference type="HOGENOM" id="CLU_532532_0_0_1"/>
<dbReference type="OMA" id="DATICQD"/>
<reference evidence="6" key="1">
    <citation type="journal article" date="2013" name="Nat. Commun.">
        <title>Whole-genome sequencing of Oryza brachyantha reveals mechanisms underlying Oryza genome evolution.</title>
        <authorList>
            <person name="Chen J."/>
            <person name="Huang Q."/>
            <person name="Gao D."/>
            <person name="Wang J."/>
            <person name="Lang Y."/>
            <person name="Liu T."/>
            <person name="Li B."/>
            <person name="Bai Z."/>
            <person name="Luis Goicoechea J."/>
            <person name="Liang C."/>
            <person name="Chen C."/>
            <person name="Zhang W."/>
            <person name="Sun S."/>
            <person name="Liao Y."/>
            <person name="Zhang X."/>
            <person name="Yang L."/>
            <person name="Song C."/>
            <person name="Wang M."/>
            <person name="Shi J."/>
            <person name="Liu G."/>
            <person name="Liu J."/>
            <person name="Zhou H."/>
            <person name="Zhou W."/>
            <person name="Yu Q."/>
            <person name="An N."/>
            <person name="Chen Y."/>
            <person name="Cai Q."/>
            <person name="Wang B."/>
            <person name="Liu B."/>
            <person name="Min J."/>
            <person name="Huang Y."/>
            <person name="Wu H."/>
            <person name="Li Z."/>
            <person name="Zhang Y."/>
            <person name="Yin Y."/>
            <person name="Song W."/>
            <person name="Jiang J."/>
            <person name="Jackson S.A."/>
            <person name="Wing R.A."/>
            <person name="Wang J."/>
            <person name="Chen M."/>
        </authorList>
    </citation>
    <scope>NUCLEOTIDE SEQUENCE [LARGE SCALE GENOMIC DNA]</scope>
    <source>
        <strain evidence="6">cv. IRGC 101232</strain>
    </source>
</reference>
<dbReference type="InterPro" id="IPR020904">
    <property type="entry name" value="Sc_DH/Rdtase_CS"/>
</dbReference>
<evidence type="ECO:0000256" key="3">
    <source>
        <dbReference type="ARBA" id="ARBA00023002"/>
    </source>
</evidence>
<comment type="cofactor">
    <cofactor evidence="1">
        <name>thiamine diphosphate</name>
        <dbReference type="ChEBI" id="CHEBI:58937"/>
    </cofactor>
</comment>
<dbReference type="Gene3D" id="3.40.50.970">
    <property type="match status" value="2"/>
</dbReference>
<dbReference type="Gene3D" id="3.40.50.720">
    <property type="entry name" value="NAD(P)-binding Rossmann-like Domain"/>
    <property type="match status" value="1"/>
</dbReference>
<evidence type="ECO:0000259" key="5">
    <source>
        <dbReference type="SMART" id="SM00861"/>
    </source>
</evidence>
<dbReference type="InterPro" id="IPR005475">
    <property type="entry name" value="Transketolase-like_Pyr-bd"/>
</dbReference>
<dbReference type="AlphaFoldDB" id="J3MIW0"/>
<dbReference type="PANTHER" id="PTHR42980">
    <property type="entry name" value="2-OXOISOVALERATE DEHYDROGENASE SUBUNIT BETA-RELATED"/>
    <property type="match status" value="1"/>
</dbReference>
<dbReference type="Pfam" id="PF13561">
    <property type="entry name" value="adh_short_C2"/>
    <property type="match status" value="1"/>
</dbReference>
<dbReference type="FunFam" id="3.40.50.920:FF:000001">
    <property type="entry name" value="Pyruvate dehydrogenase E1 beta subunit"/>
    <property type="match status" value="1"/>
</dbReference>
<dbReference type="SUPFAM" id="SSF52922">
    <property type="entry name" value="TK C-terminal domain-like"/>
    <property type="match status" value="1"/>
</dbReference>
<feature type="domain" description="Transketolase-like pyrimidine-binding" evidence="5">
    <location>
        <begin position="36"/>
        <end position="173"/>
    </location>
</feature>
<dbReference type="SMART" id="SM00861">
    <property type="entry name" value="Transket_pyr"/>
    <property type="match status" value="1"/>
</dbReference>
<dbReference type="InterPro" id="IPR033248">
    <property type="entry name" value="Transketolase_C"/>
</dbReference>
<accession>J3MIW0</accession>
<dbReference type="EnsemblPlants" id="OB07G13420.1">
    <property type="protein sequence ID" value="OB07G13420.1"/>
    <property type="gene ID" value="OB07G13420"/>
</dbReference>
<dbReference type="InterPro" id="IPR009014">
    <property type="entry name" value="Transketo_C/PFOR_II"/>
</dbReference>
<dbReference type="InterPro" id="IPR029061">
    <property type="entry name" value="THDP-binding"/>
</dbReference>
<dbReference type="SUPFAM" id="SSF51735">
    <property type="entry name" value="NAD(P)-binding Rossmann-fold domains"/>
    <property type="match status" value="1"/>
</dbReference>
<dbReference type="Gene3D" id="3.40.50.920">
    <property type="match status" value="1"/>
</dbReference>
<dbReference type="EC" id="1.2.4.4" evidence="2"/>
<dbReference type="PRINTS" id="PR00081">
    <property type="entry name" value="GDHRDH"/>
</dbReference>
<dbReference type="eggNOG" id="KOG0525">
    <property type="taxonomic scope" value="Eukaryota"/>
</dbReference>
<dbReference type="Pfam" id="PF02779">
    <property type="entry name" value="Transket_pyr"/>
    <property type="match status" value="1"/>
</dbReference>
<dbReference type="GO" id="GO:0009083">
    <property type="term" value="P:branched-chain amino acid catabolic process"/>
    <property type="evidence" value="ECO:0007669"/>
    <property type="project" value="TreeGrafter"/>
</dbReference>
<dbReference type="PROSITE" id="PS00061">
    <property type="entry name" value="ADH_SHORT"/>
    <property type="match status" value="1"/>
</dbReference>
<evidence type="ECO:0000313" key="6">
    <source>
        <dbReference type="EnsemblPlants" id="OB07G13420.1"/>
    </source>
</evidence>
<dbReference type="PANTHER" id="PTHR42980:SF1">
    <property type="entry name" value="2-OXOISOVALERATE DEHYDROGENASE SUBUNIT BETA, MITOCHONDRIAL"/>
    <property type="match status" value="1"/>
</dbReference>
<sequence length="512" mass="55454">MATIGYDLSWTREADDTNWYQMVQQFVQKSEWMVFLVQFFSFSLCSVVIDAVSSYVFGEDVGFGGVFRCTTGLADRFGRNRVFNTPLCEQGIAGFAVGLAAMIVNEAAKFRYRSGNEFNCGGLTIRSPYGAVGHGGHYHSQSPEAFFCHVPGLKWLYRLSVEKVPEEDYMLPLSQAEVIRKGSDITLVGWGAQLGVLEQACEDAAKDGISCELIDLRTLIPWDREMVEASVSKTGKLLVSHEAPITGGFGAEIAASITERCFQRLEAPVARVCGLDTPFPLVYETFYMPTKNKGPKFAVVKHTERKEAGRNSLGEKHTVETVEAISILTGVRALFDAAESAFGAGAHILVANAGVLDDRYPHLANTPTADFDRTIAINLRGAFLCLREAANRLPRGGGGRIVAITSSVVASLPLGYSAYTASKAAVEAMVRTMAKELKGTRITANCVAPGPVATDMFFAGKDDEWVRRTVEANPMGRLGDPGDIAAMVGFLCTDAAEWTNGQVIRVNGGYVS</sequence>
<dbReference type="eggNOG" id="KOG0725">
    <property type="taxonomic scope" value="Eukaryota"/>
</dbReference>
<reference evidence="6" key="2">
    <citation type="submission" date="2013-04" db="UniProtKB">
        <authorList>
            <consortium name="EnsemblPlants"/>
        </authorList>
    </citation>
    <scope>IDENTIFICATION</scope>
</reference>
<name>J3MIW0_ORYBR</name>
<dbReference type="GO" id="GO:0007584">
    <property type="term" value="P:response to nutrient"/>
    <property type="evidence" value="ECO:0007669"/>
    <property type="project" value="TreeGrafter"/>
</dbReference>
<keyword evidence="7" id="KW-1185">Reference proteome</keyword>
<dbReference type="Gramene" id="OB07G13420.1">
    <property type="protein sequence ID" value="OB07G13420.1"/>
    <property type="gene ID" value="OB07G13420"/>
</dbReference>
<evidence type="ECO:0000256" key="1">
    <source>
        <dbReference type="ARBA" id="ARBA00001964"/>
    </source>
</evidence>
<dbReference type="Proteomes" id="UP000006038">
    <property type="component" value="Chromosome 7"/>
</dbReference>
<proteinExistence type="predicted"/>
<evidence type="ECO:0000256" key="4">
    <source>
        <dbReference type="ARBA" id="ARBA00051764"/>
    </source>
</evidence>
<dbReference type="GO" id="GO:0003863">
    <property type="term" value="F:branched-chain 2-oxo acid dehydrogenase activity"/>
    <property type="evidence" value="ECO:0007669"/>
    <property type="project" value="UniProtKB-EC"/>
</dbReference>
<protein>
    <recommendedName>
        <fullName evidence="2">3-methyl-2-oxobutanoate dehydrogenase (2-methylpropanoyl-transferring)</fullName>
        <ecNumber evidence="2">1.2.4.4</ecNumber>
    </recommendedName>
</protein>
<dbReference type="SUPFAM" id="SSF52518">
    <property type="entry name" value="Thiamin diphosphate-binding fold (THDP-binding)"/>
    <property type="match status" value="1"/>
</dbReference>
<dbReference type="InterPro" id="IPR002347">
    <property type="entry name" value="SDR_fam"/>
</dbReference>
<organism evidence="6">
    <name type="scientific">Oryza brachyantha</name>
    <name type="common">malo sina</name>
    <dbReference type="NCBI Taxonomy" id="4533"/>
    <lineage>
        <taxon>Eukaryota</taxon>
        <taxon>Viridiplantae</taxon>
        <taxon>Streptophyta</taxon>
        <taxon>Embryophyta</taxon>
        <taxon>Tracheophyta</taxon>
        <taxon>Spermatophyta</taxon>
        <taxon>Magnoliopsida</taxon>
        <taxon>Liliopsida</taxon>
        <taxon>Poales</taxon>
        <taxon>Poaceae</taxon>
        <taxon>BOP clade</taxon>
        <taxon>Oryzoideae</taxon>
        <taxon>Oryzeae</taxon>
        <taxon>Oryzinae</taxon>
        <taxon>Oryza</taxon>
    </lineage>
</organism>
<dbReference type="STRING" id="4533.J3MIW0"/>
<dbReference type="Pfam" id="PF02780">
    <property type="entry name" value="Transketolase_C"/>
    <property type="match status" value="1"/>
</dbReference>
<comment type="catalytic activity">
    <reaction evidence="4">
        <text>N(6)-[(R)-lipoyl]-L-lysyl-[protein] + 3-methyl-2-oxobutanoate + H(+) = N(6)-[(R)-S(8)-2-methylpropanoyldihydrolipoyl]-L-lysyl-[protein] + CO2</text>
        <dbReference type="Rhea" id="RHEA:13457"/>
        <dbReference type="Rhea" id="RHEA-COMP:10474"/>
        <dbReference type="Rhea" id="RHEA-COMP:10497"/>
        <dbReference type="ChEBI" id="CHEBI:11851"/>
        <dbReference type="ChEBI" id="CHEBI:15378"/>
        <dbReference type="ChEBI" id="CHEBI:16526"/>
        <dbReference type="ChEBI" id="CHEBI:83099"/>
        <dbReference type="ChEBI" id="CHEBI:83142"/>
        <dbReference type="EC" id="1.2.4.4"/>
    </reaction>
    <physiologicalReaction direction="left-to-right" evidence="4">
        <dbReference type="Rhea" id="RHEA:13458"/>
    </physiologicalReaction>
</comment>